<evidence type="ECO:0000313" key="2">
    <source>
        <dbReference type="Proteomes" id="UP000479000"/>
    </source>
</evidence>
<dbReference type="EMBL" id="CADCXU010023359">
    <property type="protein sequence ID" value="CAB0010856.1"/>
    <property type="molecule type" value="Genomic_DNA"/>
</dbReference>
<organism evidence="1 2">
    <name type="scientific">Nesidiocoris tenuis</name>
    <dbReference type="NCBI Taxonomy" id="355587"/>
    <lineage>
        <taxon>Eukaryota</taxon>
        <taxon>Metazoa</taxon>
        <taxon>Ecdysozoa</taxon>
        <taxon>Arthropoda</taxon>
        <taxon>Hexapoda</taxon>
        <taxon>Insecta</taxon>
        <taxon>Pterygota</taxon>
        <taxon>Neoptera</taxon>
        <taxon>Paraneoptera</taxon>
        <taxon>Hemiptera</taxon>
        <taxon>Heteroptera</taxon>
        <taxon>Panheteroptera</taxon>
        <taxon>Cimicomorpha</taxon>
        <taxon>Miridae</taxon>
        <taxon>Dicyphina</taxon>
        <taxon>Nesidiocoris</taxon>
    </lineage>
</organism>
<evidence type="ECO:0000313" key="1">
    <source>
        <dbReference type="EMBL" id="CAB0010856.1"/>
    </source>
</evidence>
<gene>
    <name evidence="1" type="ORF">NTEN_LOCUS15850</name>
</gene>
<dbReference type="Proteomes" id="UP000479000">
    <property type="component" value="Unassembled WGS sequence"/>
</dbReference>
<sequence>MKPITLTFRTRSMIILHRQGAHDQVCHRAAAIKVSLAVSTANRTVTNTVSSTVAHTLLTGLCILLMVDPNLIVESSTKQVAVEAVLAVLHSRRASGQEAPVRVVVSVVQWPQWVGPRTITDTGWDLQCLEGREVVQLDLVGLLLVQLVRQVPTNKAPVATRLHLKGPLKALPRQAVPVPVVHLLANSSHLRASLMERLLHLLRLDHLNKGLSSQRRGQLRRLLAPKVTTITGRTVTPEVQLVDTRLVAPTKTCRLLQPNRGDILIL</sequence>
<proteinExistence type="predicted"/>
<name>A0A6H5H476_9HEMI</name>
<dbReference type="AlphaFoldDB" id="A0A6H5H476"/>
<accession>A0A6H5H476</accession>
<protein>
    <submittedName>
        <fullName evidence="1">Uncharacterized protein</fullName>
    </submittedName>
</protein>
<reference evidence="1 2" key="1">
    <citation type="submission" date="2020-02" db="EMBL/GenBank/DDBJ databases">
        <authorList>
            <person name="Ferguson B K."/>
        </authorList>
    </citation>
    <scope>NUCLEOTIDE SEQUENCE [LARGE SCALE GENOMIC DNA]</scope>
</reference>
<keyword evidence="2" id="KW-1185">Reference proteome</keyword>